<dbReference type="EMBL" id="JACAGB010000001">
    <property type="protein sequence ID" value="KAF6392501.1"/>
    <property type="molecule type" value="Genomic_DNA"/>
</dbReference>
<accession>A0A7J8B1V6</accession>
<organism evidence="2 3">
    <name type="scientific">Pipistrellus kuhlii</name>
    <name type="common">Kuhl's pipistrelle</name>
    <dbReference type="NCBI Taxonomy" id="59472"/>
    <lineage>
        <taxon>Eukaryota</taxon>
        <taxon>Metazoa</taxon>
        <taxon>Chordata</taxon>
        <taxon>Craniata</taxon>
        <taxon>Vertebrata</taxon>
        <taxon>Euteleostomi</taxon>
        <taxon>Mammalia</taxon>
        <taxon>Eutheria</taxon>
        <taxon>Laurasiatheria</taxon>
        <taxon>Chiroptera</taxon>
        <taxon>Yangochiroptera</taxon>
        <taxon>Vespertilionidae</taxon>
        <taxon>Pipistrellus</taxon>
    </lineage>
</organism>
<evidence type="ECO:0000313" key="2">
    <source>
        <dbReference type="EMBL" id="KAF6392501.1"/>
    </source>
</evidence>
<proteinExistence type="predicted"/>
<dbReference type="AlphaFoldDB" id="A0A7J8B1V6"/>
<name>A0A7J8B1V6_PIPKU</name>
<feature type="region of interest" description="Disordered" evidence="1">
    <location>
        <begin position="40"/>
        <end position="76"/>
    </location>
</feature>
<reference evidence="2 3" key="1">
    <citation type="journal article" date="2020" name="Nature">
        <title>Six reference-quality genomes reveal evolution of bat adaptations.</title>
        <authorList>
            <person name="Jebb D."/>
            <person name="Huang Z."/>
            <person name="Pippel M."/>
            <person name="Hughes G.M."/>
            <person name="Lavrichenko K."/>
            <person name="Devanna P."/>
            <person name="Winkler S."/>
            <person name="Jermiin L.S."/>
            <person name="Skirmuntt E.C."/>
            <person name="Katzourakis A."/>
            <person name="Burkitt-Gray L."/>
            <person name="Ray D.A."/>
            <person name="Sullivan K.A.M."/>
            <person name="Roscito J.G."/>
            <person name="Kirilenko B.M."/>
            <person name="Davalos L.M."/>
            <person name="Corthals A.P."/>
            <person name="Power M.L."/>
            <person name="Jones G."/>
            <person name="Ransome R.D."/>
            <person name="Dechmann D.K.N."/>
            <person name="Locatelli A.G."/>
            <person name="Puechmaille S.J."/>
            <person name="Fedrigo O."/>
            <person name="Jarvis E.D."/>
            <person name="Hiller M."/>
            <person name="Vernes S.C."/>
            <person name="Myers E.W."/>
            <person name="Teeling E.C."/>
        </authorList>
    </citation>
    <scope>NUCLEOTIDE SEQUENCE [LARGE SCALE GENOMIC DNA]</scope>
    <source>
        <strain evidence="2">MPipKuh1</strain>
        <tissue evidence="2">Flight muscle</tissue>
    </source>
</reference>
<evidence type="ECO:0000313" key="3">
    <source>
        <dbReference type="Proteomes" id="UP000558488"/>
    </source>
</evidence>
<keyword evidence="3" id="KW-1185">Reference proteome</keyword>
<protein>
    <submittedName>
        <fullName evidence="2">Uncharacterized protein</fullName>
    </submittedName>
</protein>
<dbReference type="Proteomes" id="UP000558488">
    <property type="component" value="Unassembled WGS sequence"/>
</dbReference>
<sequence length="143" mass="15415">MDQSGHLFHLFFKNKQNGYIQSFVRVLLCNSPGERAIERLPLASEAPSGKKGTWSPGAISATSSPSRGPPGQGLWEMGTRSTQLLRGQVPVCPRNPQAALLGHSKLLLSTHPASLPQTLPASAQLIQALCLERQSMYSVQNSP</sequence>
<evidence type="ECO:0000256" key="1">
    <source>
        <dbReference type="SAM" id="MobiDB-lite"/>
    </source>
</evidence>
<gene>
    <name evidence="2" type="ORF">mPipKuh1_007710</name>
</gene>
<comment type="caution">
    <text evidence="2">The sequence shown here is derived from an EMBL/GenBank/DDBJ whole genome shotgun (WGS) entry which is preliminary data.</text>
</comment>